<dbReference type="GO" id="GO:0000155">
    <property type="term" value="F:phosphorelay sensor kinase activity"/>
    <property type="evidence" value="ECO:0007669"/>
    <property type="project" value="InterPro"/>
</dbReference>
<dbReference type="EMBL" id="CZAP01000030">
    <property type="protein sequence ID" value="CUQ19938.1"/>
    <property type="molecule type" value="Genomic_DNA"/>
</dbReference>
<feature type="transmembrane region" description="Helical" evidence="1">
    <location>
        <begin position="9"/>
        <end position="32"/>
    </location>
</feature>
<dbReference type="PANTHER" id="PTHR34220">
    <property type="entry name" value="SENSOR HISTIDINE KINASE YPDA"/>
    <property type="match status" value="1"/>
</dbReference>
<dbReference type="GO" id="GO:0016020">
    <property type="term" value="C:membrane"/>
    <property type="evidence" value="ECO:0007669"/>
    <property type="project" value="InterPro"/>
</dbReference>
<reference evidence="3 4" key="1">
    <citation type="submission" date="2015-09" db="EMBL/GenBank/DDBJ databases">
        <authorList>
            <consortium name="Pathogen Informatics"/>
        </authorList>
    </citation>
    <scope>NUCLEOTIDE SEQUENCE [LARGE SCALE GENOMIC DNA]</scope>
    <source>
        <strain evidence="3 4">2789STDY5834899</strain>
    </source>
</reference>
<feature type="domain" description="Signal transduction histidine kinase internal region" evidence="2">
    <location>
        <begin position="216"/>
        <end position="294"/>
    </location>
</feature>
<dbReference type="AlphaFoldDB" id="A0A174UIT5"/>
<dbReference type="EC" id="2.7.13.3" evidence="3"/>
<feature type="transmembrane region" description="Helical" evidence="1">
    <location>
        <begin position="52"/>
        <end position="74"/>
    </location>
</feature>
<keyword evidence="1" id="KW-0812">Transmembrane</keyword>
<evidence type="ECO:0000259" key="2">
    <source>
        <dbReference type="Pfam" id="PF06580"/>
    </source>
</evidence>
<accession>A0A174UIT5</accession>
<protein>
    <submittedName>
        <fullName evidence="3">Putative regulator of cell autolysis</fullName>
        <ecNumber evidence="3">2.7.13.3</ecNumber>
    </submittedName>
</protein>
<dbReference type="Pfam" id="PF06580">
    <property type="entry name" value="His_kinase"/>
    <property type="match status" value="1"/>
</dbReference>
<name>A0A174UIT5_BACT4</name>
<dbReference type="PANTHER" id="PTHR34220:SF7">
    <property type="entry name" value="SENSOR HISTIDINE KINASE YPDA"/>
    <property type="match status" value="1"/>
</dbReference>
<keyword evidence="1" id="KW-1133">Transmembrane helix</keyword>
<organism evidence="3 4">
    <name type="scientific">Bacteroides thetaiotaomicron</name>
    <dbReference type="NCBI Taxonomy" id="818"/>
    <lineage>
        <taxon>Bacteria</taxon>
        <taxon>Pseudomonadati</taxon>
        <taxon>Bacteroidota</taxon>
        <taxon>Bacteroidia</taxon>
        <taxon>Bacteroidales</taxon>
        <taxon>Bacteroidaceae</taxon>
        <taxon>Bacteroides</taxon>
    </lineage>
</organism>
<evidence type="ECO:0000256" key="1">
    <source>
        <dbReference type="SAM" id="Phobius"/>
    </source>
</evidence>
<evidence type="ECO:0000313" key="4">
    <source>
        <dbReference type="Proteomes" id="UP000095576"/>
    </source>
</evidence>
<dbReference type="InterPro" id="IPR010559">
    <property type="entry name" value="Sig_transdc_His_kin_internal"/>
</dbReference>
<keyword evidence="3" id="KW-0808">Transferase</keyword>
<feature type="transmembrane region" description="Helical" evidence="1">
    <location>
        <begin position="86"/>
        <end position="107"/>
    </location>
</feature>
<dbReference type="RefSeq" id="WP_022470641.1">
    <property type="nucleotide sequence ID" value="NZ_AP022660.1"/>
</dbReference>
<feature type="transmembrane region" description="Helical" evidence="1">
    <location>
        <begin position="174"/>
        <end position="194"/>
    </location>
</feature>
<dbReference type="InterPro" id="IPR050640">
    <property type="entry name" value="Bact_2-comp_sensor_kinase"/>
</dbReference>
<keyword evidence="1" id="KW-0472">Membrane</keyword>
<dbReference type="Proteomes" id="UP000095576">
    <property type="component" value="Unassembled WGS sequence"/>
</dbReference>
<evidence type="ECO:0000313" key="3">
    <source>
        <dbReference type="EMBL" id="CUQ19938.1"/>
    </source>
</evidence>
<proteinExistence type="predicted"/>
<sequence length="400" mass="46598">MLRSTKNEFLIGFIISVILSLFANFTLLIRRYNLMMDSKVAGFSFEWEKYELWFSVFWFFVFSFALFLLYRWMYRWGNKIFRREEIKVIGFTMGIVLVVALGLIRLYPVLNKLVIGKIYNNVSGSHPYAERSVLITKATAKTLDVPPDSVVYHDKVRVGVNAVFSTDSYPSPLLIEHIFVLLTIMLTMLLLHLLDKKQEMKLEYEKIKIEKLQNSYNALMGQINPHFFFNSLNGLNSLIRIGERERTLEYLDGLSNVFRYILQSNHKTLVPLDEELQFIKAYTYLLGVRYENKLFFSIQVDEICLQMRLPILSLLPLIENAVKHNIISMQHPLRIEIYTTSENLLVVSNHIQPKMEERVCNGIGLKNLQGRYEMLVGRNIQIDDSNGVFTVSLPLLNVLK</sequence>
<gene>
    <name evidence="3" type="primary">yehU_3</name>
    <name evidence="3" type="ORF">ERS852511_04735</name>
</gene>